<dbReference type="InterPro" id="IPR036034">
    <property type="entry name" value="PDZ_sf"/>
</dbReference>
<dbReference type="CDD" id="cd07562">
    <property type="entry name" value="Peptidase_S41_TRI"/>
    <property type="match status" value="1"/>
</dbReference>
<dbReference type="Gene3D" id="2.30.42.10">
    <property type="match status" value="1"/>
</dbReference>
<dbReference type="Pfam" id="PF26550">
    <property type="entry name" value="Tricorn_2nd"/>
    <property type="match status" value="1"/>
</dbReference>
<dbReference type="Gene3D" id="2.120.10.60">
    <property type="entry name" value="Tricorn protease N-terminal domain"/>
    <property type="match status" value="1"/>
</dbReference>
<evidence type="ECO:0000256" key="1">
    <source>
        <dbReference type="ARBA" id="ARBA00004496"/>
    </source>
</evidence>
<dbReference type="Proteomes" id="UP000753961">
    <property type="component" value="Unassembled WGS sequence"/>
</dbReference>
<dbReference type="InterPro" id="IPR029045">
    <property type="entry name" value="ClpP/crotonase-like_dom_sf"/>
</dbReference>
<dbReference type="SUPFAM" id="SSF50156">
    <property type="entry name" value="PDZ domain-like"/>
    <property type="match status" value="1"/>
</dbReference>
<accession>A0A953HWL2</accession>
<keyword evidence="9" id="KW-0732">Signal</keyword>
<evidence type="ECO:0000256" key="2">
    <source>
        <dbReference type="ARBA" id="ARBA00008524"/>
    </source>
</evidence>
<evidence type="ECO:0000313" key="12">
    <source>
        <dbReference type="Proteomes" id="UP000753961"/>
    </source>
</evidence>
<sequence>MKTKNLYSHCLFIFHIVAALYLAASSATAQDHIYRYPDVSAEHIVFSFANDLWLVSKTGGQAYRLSSPEGPETYPRFSPDGHQIAFSANYDGNTDIYTINTHGGNPQRLTHHGMSDRVVEWYPSGDSLLFASSRYSGKQRYNQFFRVSAEGSLPIPLALEHAEFGSFSPDGKNLAFTYKSRITRTWKRYRGGMAADIFIFDRNNYTSENITRSDHNDELPMWHENTIYYLSDRGQHKRANIWAYDTDTKKHKQITEFRDYDIHLPALGPDDIVFEAGGSIYLLDLHTHRYNKVDITIVDDFINTRPQLKNVSALLQNVSPSPDGNRVLVEARGDIFTLPAEKGAVRNMTSSSGSAERYPAWSPDGSKWAYWSDQSGEYQLMIADHQGNETTSLTHFKTGFKYQPFWSPDSKKLAWIGQDMVLHWIDTETNQIHRIDQGLYLFQGALDNFKISWSGDSRYLVYDRGLTNRQNAIFIYDTKKQKKHQVTSGFYNCTQPAFSTDNKFLVLQTNQRFSPQYSSFDNSWVYVNSSQIALIPLDKEERSPFLAENDSVTINTSTTKEKKKDSIDQDTTKDQLRIDFEGMESRMIILPLAPGNISHPYLTDNKVYYLRRPVKGEIDGKTRLQYFDLKDKKEETVISGISFYQFTADHQKILTGTRGKMGFIAPGKGKKLEKIVPLDQIQTWVDPKKEWKQIFNDVWRIERDYFYDQNLHGVDWDEMKAKYGNLVEHAHSRTDLNYLIGELIGELNASHTYRSGGDTEESKNTPVGYLGINWSMDQGAYKIAKIIRPAAWDTEVRSPLDAPGIGVKEGQYILEVNGLELAQFKNPYAAFEGLAGKTVALVISDDASGTHRNTVYVNTMASETRLRNLAWIEQNRKYVDEASDGQIGYVYVPSTGLDGQKELVRMFYGQINKKALVIDERFNNGGQIPDRFIELLNRPALAYWDVRDGATWSWPPTAHFGPKAMLINGWSGSGGDAFPDYFRKAGIGPLIGTKTWGGLIGITGTPTLVDGGSVTAPTFRMYNPDQTWFPEGHGVEPDIYIPEDPSALARGNDPQLKAAVGYLLKAIADSPPAVPEPPAVEKRN</sequence>
<reference evidence="11" key="1">
    <citation type="submission" date="2021-06" db="EMBL/GenBank/DDBJ databases">
        <title>44 bacteria genomes isolated from Dapeng, Shenzhen.</title>
        <authorList>
            <person name="Zheng W."/>
            <person name="Yu S."/>
            <person name="Huang Y."/>
        </authorList>
    </citation>
    <scope>NUCLEOTIDE SEQUENCE</scope>
    <source>
        <strain evidence="11">DP5N28-2</strain>
    </source>
</reference>
<gene>
    <name evidence="11" type="ORF">KUV50_15590</name>
</gene>
<feature type="signal peptide" evidence="9">
    <location>
        <begin position="1"/>
        <end position="29"/>
    </location>
</feature>
<dbReference type="GO" id="GO:0005737">
    <property type="term" value="C:cytoplasm"/>
    <property type="evidence" value="ECO:0007669"/>
    <property type="project" value="UniProtKB-SubCell"/>
</dbReference>
<keyword evidence="3 7" id="KW-0963">Cytoplasm</keyword>
<dbReference type="GO" id="GO:0006508">
    <property type="term" value="P:proteolysis"/>
    <property type="evidence" value="ECO:0007669"/>
    <property type="project" value="UniProtKB-UniRule"/>
</dbReference>
<dbReference type="EMBL" id="JAHVHU010000015">
    <property type="protein sequence ID" value="MBY5959575.1"/>
    <property type="molecule type" value="Genomic_DNA"/>
</dbReference>
<evidence type="ECO:0000256" key="5">
    <source>
        <dbReference type="ARBA" id="ARBA00022801"/>
    </source>
</evidence>
<evidence type="ECO:0000256" key="7">
    <source>
        <dbReference type="PIRNR" id="PIRNR036421"/>
    </source>
</evidence>
<feature type="chain" id="PRO_5037790976" description="Tricorn protease homolog" evidence="9">
    <location>
        <begin position="30"/>
        <end position="1084"/>
    </location>
</feature>
<dbReference type="InterPro" id="IPR028204">
    <property type="entry name" value="Tricorn_C1"/>
</dbReference>
<dbReference type="InterPro" id="IPR005151">
    <property type="entry name" value="Tail-specific_protease"/>
</dbReference>
<organism evidence="11 12">
    <name type="scientific">Membranihabitans marinus</name>
    <dbReference type="NCBI Taxonomy" id="1227546"/>
    <lineage>
        <taxon>Bacteria</taxon>
        <taxon>Pseudomonadati</taxon>
        <taxon>Bacteroidota</taxon>
        <taxon>Saprospiria</taxon>
        <taxon>Saprospirales</taxon>
        <taxon>Saprospiraceae</taxon>
        <taxon>Membranihabitans</taxon>
    </lineage>
</organism>
<dbReference type="Gene3D" id="3.30.750.44">
    <property type="match status" value="1"/>
</dbReference>
<dbReference type="PIRSF" id="PIRSF036421">
    <property type="entry name" value="Tricorn_protease"/>
    <property type="match status" value="1"/>
</dbReference>
<dbReference type="Gene3D" id="2.130.10.10">
    <property type="entry name" value="YVTN repeat-like/Quinoprotein amine dehydrogenase"/>
    <property type="match status" value="1"/>
</dbReference>
<dbReference type="Pfam" id="PF14684">
    <property type="entry name" value="Tricorn_C1"/>
    <property type="match status" value="1"/>
</dbReference>
<dbReference type="Pfam" id="PF26549">
    <property type="entry name" value="Tricorn_N"/>
    <property type="match status" value="1"/>
</dbReference>
<comment type="function">
    <text evidence="7">Degrades oligopeptides.</text>
</comment>
<dbReference type="Pfam" id="PF03572">
    <property type="entry name" value="Peptidase_S41"/>
    <property type="match status" value="1"/>
</dbReference>
<feature type="active site" description="Nucleophile" evidence="8">
    <location>
        <position position="973"/>
    </location>
</feature>
<keyword evidence="6 7" id="KW-0720">Serine protease</keyword>
<protein>
    <recommendedName>
        <fullName evidence="7">Tricorn protease homolog</fullName>
        <ecNumber evidence="7">3.4.21.-</ecNumber>
    </recommendedName>
</protein>
<dbReference type="AlphaFoldDB" id="A0A953HWL2"/>
<evidence type="ECO:0000256" key="8">
    <source>
        <dbReference type="PIRSR" id="PIRSR036421-1"/>
    </source>
</evidence>
<proteinExistence type="inferred from homology"/>
<keyword evidence="4 7" id="KW-0645">Protease</keyword>
<dbReference type="Pfam" id="PF14685">
    <property type="entry name" value="PDZ_Tricorn"/>
    <property type="match status" value="1"/>
</dbReference>
<dbReference type="InterPro" id="IPR015943">
    <property type="entry name" value="WD40/YVTN_repeat-like_dom_sf"/>
</dbReference>
<comment type="subcellular location">
    <subcellularLocation>
        <location evidence="1 7">Cytoplasm</location>
    </subcellularLocation>
</comment>
<dbReference type="InterPro" id="IPR029414">
    <property type="entry name" value="Tricorn_PDZ"/>
</dbReference>
<feature type="active site" description="Charge relay system" evidence="8">
    <location>
        <position position="751"/>
    </location>
</feature>
<dbReference type="PANTHER" id="PTHR43253:SF1">
    <property type="entry name" value="TRICORN PROTEASE HOMOLOG 2-RELATED"/>
    <property type="match status" value="1"/>
</dbReference>
<comment type="similarity">
    <text evidence="2 7">Belongs to the peptidase S41B family.</text>
</comment>
<dbReference type="InterPro" id="IPR012393">
    <property type="entry name" value="Tricorn_protease"/>
</dbReference>
<comment type="caution">
    <text evidence="11">The sequence shown here is derived from an EMBL/GenBank/DDBJ whole genome shotgun (WGS) entry which is preliminary data.</text>
</comment>
<keyword evidence="5 7" id="KW-0378">Hydrolase</keyword>
<dbReference type="SMART" id="SM00245">
    <property type="entry name" value="TSPc"/>
    <property type="match status" value="1"/>
</dbReference>
<evidence type="ECO:0000256" key="9">
    <source>
        <dbReference type="SAM" id="SignalP"/>
    </source>
</evidence>
<dbReference type="GO" id="GO:0008236">
    <property type="term" value="F:serine-type peptidase activity"/>
    <property type="evidence" value="ECO:0007669"/>
    <property type="project" value="UniProtKB-UniRule"/>
</dbReference>
<evidence type="ECO:0000256" key="3">
    <source>
        <dbReference type="ARBA" id="ARBA00022490"/>
    </source>
</evidence>
<evidence type="ECO:0000259" key="10">
    <source>
        <dbReference type="SMART" id="SM00245"/>
    </source>
</evidence>
<dbReference type="EC" id="3.4.21.-" evidence="7"/>
<dbReference type="PANTHER" id="PTHR43253">
    <property type="entry name" value="TRICORN PROTEASE HOMOLOG 2-RELATED"/>
    <property type="match status" value="1"/>
</dbReference>
<name>A0A953HWL2_9BACT</name>
<feature type="active site" description="Charge relay system" evidence="8">
    <location>
        <position position="1031"/>
    </location>
</feature>
<evidence type="ECO:0000256" key="6">
    <source>
        <dbReference type="ARBA" id="ARBA00022825"/>
    </source>
</evidence>
<keyword evidence="12" id="KW-1185">Reference proteome</keyword>
<dbReference type="Gene3D" id="3.90.226.10">
    <property type="entry name" value="2-enoyl-CoA Hydratase, Chain A, domain 1"/>
    <property type="match status" value="1"/>
</dbReference>
<evidence type="ECO:0000256" key="4">
    <source>
        <dbReference type="ARBA" id="ARBA00022670"/>
    </source>
</evidence>
<dbReference type="SUPFAM" id="SSF69304">
    <property type="entry name" value="Tricorn protease N-terminal domain"/>
    <property type="match status" value="3"/>
</dbReference>
<feature type="domain" description="Tail specific protease" evidence="10">
    <location>
        <begin position="852"/>
        <end position="1042"/>
    </location>
</feature>
<evidence type="ECO:0000313" key="11">
    <source>
        <dbReference type="EMBL" id="MBY5959575.1"/>
    </source>
</evidence>
<dbReference type="SUPFAM" id="SSF52096">
    <property type="entry name" value="ClpP/crotonase"/>
    <property type="match status" value="1"/>
</dbReference>
<dbReference type="RefSeq" id="WP_222581111.1">
    <property type="nucleotide sequence ID" value="NZ_JAHVHU010000015.1"/>
</dbReference>